<dbReference type="GO" id="GO:0004601">
    <property type="term" value="F:peroxidase activity"/>
    <property type="evidence" value="ECO:0007669"/>
    <property type="project" value="UniProtKB-KW"/>
</dbReference>
<evidence type="ECO:0000256" key="1">
    <source>
        <dbReference type="ARBA" id="ARBA00001970"/>
    </source>
</evidence>
<evidence type="ECO:0000256" key="4">
    <source>
        <dbReference type="ARBA" id="ARBA00022723"/>
    </source>
</evidence>
<dbReference type="PROSITE" id="PS51404">
    <property type="entry name" value="DYP_PEROXIDASE"/>
    <property type="match status" value="1"/>
</dbReference>
<dbReference type="InterPro" id="IPR048327">
    <property type="entry name" value="Dyp_perox_N"/>
</dbReference>
<comment type="similarity">
    <text evidence="8">Belongs to the DyP-type peroxidase family.</text>
</comment>
<keyword evidence="4" id="KW-0479">Metal-binding</keyword>
<feature type="domain" description="Dyp-type peroxidase C-terminal" evidence="11">
    <location>
        <begin position="225"/>
        <end position="406"/>
    </location>
</feature>
<evidence type="ECO:0000259" key="10">
    <source>
        <dbReference type="Pfam" id="PF04261"/>
    </source>
</evidence>
<keyword evidence="3" id="KW-0349">Heme</keyword>
<keyword evidence="6" id="KW-0560">Oxidoreductase</keyword>
<evidence type="ECO:0000256" key="9">
    <source>
        <dbReference type="SAM" id="MobiDB-lite"/>
    </source>
</evidence>
<feature type="compositionally biased region" description="Basic and acidic residues" evidence="9">
    <location>
        <begin position="33"/>
        <end position="44"/>
    </location>
</feature>
<dbReference type="PANTHER" id="PTHR30521">
    <property type="entry name" value="DEFERROCHELATASE/PEROXIDASE"/>
    <property type="match status" value="1"/>
</dbReference>
<proteinExistence type="inferred from homology"/>
<dbReference type="PROSITE" id="PS51318">
    <property type="entry name" value="TAT"/>
    <property type="match status" value="1"/>
</dbReference>
<evidence type="ECO:0000313" key="13">
    <source>
        <dbReference type="Proteomes" id="UP000234560"/>
    </source>
</evidence>
<dbReference type="NCBIfam" id="TIGR01413">
    <property type="entry name" value="Dyp_perox_fam"/>
    <property type="match status" value="1"/>
</dbReference>
<sequence>MAHENARSSVSRRGFLVGSTALAGSAFAAPAFAKDKDDKKDKGEQIITGDSPDSDMPLKKAEIEFEGDHQAGISTPPQAFANLIGFNLYRDVDLDAAKRLMRLWTEDAHKLAQGETPVGDLEPELAWTPANLTITCGVGEPFFDKLGLTDRKPGWLHPIDKFDKDKLEDQWGQTDICLQICTDDPITLAHATRHFIRSSVRYAEAKWLQHGFLHAAGSVEKGATGRNLFGFKDGTVNPSSDEEYNDQVWIDEGPEWSRNGTCLVVRRISYDMDEWEKLDRMSREMVFGRTMGEGAPLSGGDEFTPADYKKTDEIGLPVIDPMSHMARAVNPDDLPHQKLRRRAYNYDLPPVPGDVDHSNSGLIFICFQKNPEEQFTAIQKRLNEADRLNQWITHIGSSVYFCPPGVGEGRDKYWVQGLLES</sequence>
<evidence type="ECO:0000256" key="7">
    <source>
        <dbReference type="ARBA" id="ARBA00023004"/>
    </source>
</evidence>
<protein>
    <submittedName>
        <fullName evidence="12">Dyp-type peroxidase</fullName>
    </submittedName>
</protein>
<organism evidence="12 13">
    <name type="scientific">Corynebacterium pyruviciproducens</name>
    <dbReference type="NCBI Taxonomy" id="598660"/>
    <lineage>
        <taxon>Bacteria</taxon>
        <taxon>Bacillati</taxon>
        <taxon>Actinomycetota</taxon>
        <taxon>Actinomycetes</taxon>
        <taxon>Mycobacteriales</taxon>
        <taxon>Corynebacteriaceae</taxon>
        <taxon>Corynebacterium</taxon>
    </lineage>
</organism>
<dbReference type="GO" id="GO:0020037">
    <property type="term" value="F:heme binding"/>
    <property type="evidence" value="ECO:0007669"/>
    <property type="project" value="InterPro"/>
</dbReference>
<reference evidence="12" key="2">
    <citation type="submission" date="2023-10" db="EMBL/GenBank/DDBJ databases">
        <authorList>
            <person name="Choi B."/>
        </authorList>
    </citation>
    <scope>NUCLEOTIDE SEQUENCE</scope>
    <source>
        <strain evidence="12">UMB0763</strain>
    </source>
</reference>
<dbReference type="Pfam" id="PF04261">
    <property type="entry name" value="Dyp_perox_N"/>
    <property type="match status" value="1"/>
</dbReference>
<evidence type="ECO:0000256" key="8">
    <source>
        <dbReference type="ARBA" id="ARBA00025737"/>
    </source>
</evidence>
<dbReference type="Proteomes" id="UP000234560">
    <property type="component" value="Chromosome"/>
</dbReference>
<gene>
    <name evidence="12" type="ORF">CYJ47_05340</name>
</gene>
<dbReference type="KEGG" id="cpyr:CYJ47_05340"/>
<name>A0AAF0YX55_9CORY</name>
<evidence type="ECO:0000313" key="12">
    <source>
        <dbReference type="EMBL" id="WOT03181.1"/>
    </source>
</evidence>
<evidence type="ECO:0000256" key="3">
    <source>
        <dbReference type="ARBA" id="ARBA00022617"/>
    </source>
</evidence>
<keyword evidence="7" id="KW-0408">Iron</keyword>
<accession>A0AAF0YX55</accession>
<comment type="cofactor">
    <cofactor evidence="1">
        <name>heme b</name>
        <dbReference type="ChEBI" id="CHEBI:60344"/>
    </cofactor>
</comment>
<evidence type="ECO:0000256" key="2">
    <source>
        <dbReference type="ARBA" id="ARBA00022559"/>
    </source>
</evidence>
<dbReference type="EMBL" id="CP136958">
    <property type="protein sequence ID" value="WOT03181.1"/>
    <property type="molecule type" value="Genomic_DNA"/>
</dbReference>
<evidence type="ECO:0000259" key="11">
    <source>
        <dbReference type="Pfam" id="PF20628"/>
    </source>
</evidence>
<dbReference type="Pfam" id="PF20628">
    <property type="entry name" value="Dyp_perox_C"/>
    <property type="match status" value="1"/>
</dbReference>
<dbReference type="GO" id="GO:0005829">
    <property type="term" value="C:cytosol"/>
    <property type="evidence" value="ECO:0007669"/>
    <property type="project" value="TreeGrafter"/>
</dbReference>
<dbReference type="RefSeq" id="WP_101678866.1">
    <property type="nucleotide sequence ID" value="NZ_CAMIHY010000107.1"/>
</dbReference>
<dbReference type="InterPro" id="IPR006314">
    <property type="entry name" value="Dyp_peroxidase"/>
</dbReference>
<reference evidence="12" key="1">
    <citation type="submission" date="2017-12" db="EMBL/GenBank/DDBJ databases">
        <authorList>
            <person name="Thomas-White K."/>
            <person name="Wolfe A.J."/>
        </authorList>
    </citation>
    <scope>NUCLEOTIDE SEQUENCE</scope>
    <source>
        <strain evidence="12">UMB0763</strain>
    </source>
</reference>
<feature type="domain" description="Dyp-type peroxidase N-terminal" evidence="10">
    <location>
        <begin position="70"/>
        <end position="212"/>
    </location>
</feature>
<dbReference type="InterPro" id="IPR048328">
    <property type="entry name" value="Dyp_perox_C"/>
</dbReference>
<dbReference type="PANTHER" id="PTHR30521:SF4">
    <property type="entry name" value="DEFERROCHELATASE"/>
    <property type="match status" value="1"/>
</dbReference>
<dbReference type="SUPFAM" id="SSF54909">
    <property type="entry name" value="Dimeric alpha+beta barrel"/>
    <property type="match status" value="1"/>
</dbReference>
<keyword evidence="5" id="KW-0732">Signal</keyword>
<dbReference type="AlphaFoldDB" id="A0AAF0YX55"/>
<evidence type="ECO:0000256" key="5">
    <source>
        <dbReference type="ARBA" id="ARBA00022729"/>
    </source>
</evidence>
<dbReference type="InterPro" id="IPR006311">
    <property type="entry name" value="TAT_signal"/>
</dbReference>
<keyword evidence="2 12" id="KW-0575">Peroxidase</keyword>
<dbReference type="InterPro" id="IPR011008">
    <property type="entry name" value="Dimeric_a/b-barrel"/>
</dbReference>
<feature type="region of interest" description="Disordered" evidence="9">
    <location>
        <begin position="33"/>
        <end position="58"/>
    </location>
</feature>
<evidence type="ECO:0000256" key="6">
    <source>
        <dbReference type="ARBA" id="ARBA00023002"/>
    </source>
</evidence>
<dbReference type="GO" id="GO:0046872">
    <property type="term" value="F:metal ion binding"/>
    <property type="evidence" value="ECO:0007669"/>
    <property type="project" value="UniProtKB-KW"/>
</dbReference>